<name>A0A5J4Q9L1_9EUKA</name>
<reference evidence="1 2" key="1">
    <citation type="submission" date="2019-03" db="EMBL/GenBank/DDBJ databases">
        <title>Single cell metagenomics reveals metabolic interactions within the superorganism composed of flagellate Streblomastix strix and complex community of Bacteroidetes bacteria on its surface.</title>
        <authorList>
            <person name="Treitli S.C."/>
            <person name="Kolisko M."/>
            <person name="Husnik F."/>
            <person name="Keeling P."/>
            <person name="Hampl V."/>
        </authorList>
    </citation>
    <scope>NUCLEOTIDE SEQUENCE [LARGE SCALE GENOMIC DNA]</scope>
    <source>
        <strain evidence="1">ST1C</strain>
    </source>
</reference>
<accession>A0A5J4Q9L1</accession>
<sequence length="156" mass="17838">MQSCDQYAKRTPFILRTQQLQDQHSFQLRDRQTDIQSQKQQQKVSIQYVGVLVISISTASGSGEEEDYEISIGLDRISRFLRCLNKGRKSSWYPSFPPQPLLAQISDEQLEEEGGNEEIESQLINKGFNGDIKTDANRAKIAILNYFIKQGNPRPD</sequence>
<comment type="caution">
    <text evidence="1">The sequence shown here is derived from an EMBL/GenBank/DDBJ whole genome shotgun (WGS) entry which is preliminary data.</text>
</comment>
<proteinExistence type="predicted"/>
<organism evidence="1 2">
    <name type="scientific">Streblomastix strix</name>
    <dbReference type="NCBI Taxonomy" id="222440"/>
    <lineage>
        <taxon>Eukaryota</taxon>
        <taxon>Metamonada</taxon>
        <taxon>Preaxostyla</taxon>
        <taxon>Oxymonadida</taxon>
        <taxon>Streblomastigidae</taxon>
        <taxon>Streblomastix</taxon>
    </lineage>
</organism>
<dbReference type="EMBL" id="SNRW01046349">
    <property type="protein sequence ID" value="KAA6318152.1"/>
    <property type="molecule type" value="Genomic_DNA"/>
</dbReference>
<protein>
    <submittedName>
        <fullName evidence="1">Uncharacterized protein</fullName>
    </submittedName>
</protein>
<feature type="non-terminal residue" evidence="1">
    <location>
        <position position="156"/>
    </location>
</feature>
<evidence type="ECO:0000313" key="1">
    <source>
        <dbReference type="EMBL" id="KAA6318152.1"/>
    </source>
</evidence>
<dbReference type="Proteomes" id="UP000324800">
    <property type="component" value="Unassembled WGS sequence"/>
</dbReference>
<evidence type="ECO:0000313" key="2">
    <source>
        <dbReference type="Proteomes" id="UP000324800"/>
    </source>
</evidence>
<dbReference type="AlphaFoldDB" id="A0A5J4Q9L1"/>
<gene>
    <name evidence="1" type="ORF">EZS28_054986</name>
</gene>